<organism evidence="1 2">
    <name type="scientific">Desulfofarcimen acetoxidans (strain ATCC 49208 / DSM 771 / KCTC 5769 / VKM B-1644 / 5575)</name>
    <name type="common">Desulfotomaculum acetoxidans</name>
    <dbReference type="NCBI Taxonomy" id="485916"/>
    <lineage>
        <taxon>Bacteria</taxon>
        <taxon>Bacillati</taxon>
        <taxon>Bacillota</taxon>
        <taxon>Clostridia</taxon>
        <taxon>Eubacteriales</taxon>
        <taxon>Peptococcaceae</taxon>
        <taxon>Desulfofarcimen</taxon>
    </lineage>
</organism>
<accession>C8VZR4</accession>
<dbReference type="EMBL" id="CP001720">
    <property type="protein sequence ID" value="ACV63042.1"/>
    <property type="molecule type" value="Genomic_DNA"/>
</dbReference>
<dbReference type="AlphaFoldDB" id="C8VZR4"/>
<dbReference type="STRING" id="485916.Dtox_2225"/>
<dbReference type="HOGENOM" id="CLU_1118759_0_0_9"/>
<dbReference type="KEGG" id="dae:Dtox_2225"/>
<evidence type="ECO:0000313" key="1">
    <source>
        <dbReference type="EMBL" id="ACV63042.1"/>
    </source>
</evidence>
<sequence>MGELLISDKIPENFCRYIVNCINVALKDDYKRYMQEFHPDTTNGVPKCVHDWINSNLVKYLPPEYRMFKFNRYSWKSNMVVDDKNKIAYTIMRQTGLKRVKNKNKNRTSPHYLQTFVTILNAEFEARYKQLAFTEFYTEIYDQDTFLNDFNSLCGENLKAAQGYRHCLIAFHTQAGQLSDVKAWVLDKDLDVYDEMCLNDYIKPDYSKLTEVVSLTEHSELPQANSNEGLLKFTDKSLVKLKQTSKEL</sequence>
<reference evidence="1 2" key="1">
    <citation type="journal article" date="2009" name="Stand. Genomic Sci.">
        <title>Complete genome sequence of Desulfotomaculum acetoxidans type strain (5575).</title>
        <authorList>
            <person name="Spring S."/>
            <person name="Lapidus A."/>
            <person name="Schroder M."/>
            <person name="Gleim D."/>
            <person name="Sims D."/>
            <person name="Meincke L."/>
            <person name="Glavina Del Rio T."/>
            <person name="Tice H."/>
            <person name="Copeland A."/>
            <person name="Cheng J.F."/>
            <person name="Lucas S."/>
            <person name="Chen F."/>
            <person name="Nolan M."/>
            <person name="Bruce D."/>
            <person name="Goodwin L."/>
            <person name="Pitluck S."/>
            <person name="Ivanova N."/>
            <person name="Mavromatis K."/>
            <person name="Mikhailova N."/>
            <person name="Pati A."/>
            <person name="Chen A."/>
            <person name="Palaniappan K."/>
            <person name="Land M."/>
            <person name="Hauser L."/>
            <person name="Chang Y.J."/>
            <person name="Jeffries C.D."/>
            <person name="Chain P."/>
            <person name="Saunders E."/>
            <person name="Brettin T."/>
            <person name="Detter J.C."/>
            <person name="Goker M."/>
            <person name="Bristow J."/>
            <person name="Eisen J.A."/>
            <person name="Markowitz V."/>
            <person name="Hugenholtz P."/>
            <person name="Kyrpides N.C."/>
            <person name="Klenk H.P."/>
            <person name="Han C."/>
        </authorList>
    </citation>
    <scope>NUCLEOTIDE SEQUENCE [LARGE SCALE GENOMIC DNA]</scope>
    <source>
        <strain evidence="2">ATCC 49208 / DSM 771 / VKM B-1644</strain>
    </source>
</reference>
<keyword evidence="2" id="KW-1185">Reference proteome</keyword>
<dbReference type="InterPro" id="IPR046028">
    <property type="entry name" value="DUF5986"/>
</dbReference>
<dbReference type="eggNOG" id="ENOG5033GHD">
    <property type="taxonomic scope" value="Bacteria"/>
</dbReference>
<dbReference type="RefSeq" id="WP_015757745.1">
    <property type="nucleotide sequence ID" value="NC_013216.1"/>
</dbReference>
<name>C8VZR4_DESAS</name>
<proteinExistence type="predicted"/>
<dbReference type="Proteomes" id="UP000002217">
    <property type="component" value="Chromosome"/>
</dbReference>
<evidence type="ECO:0000313" key="2">
    <source>
        <dbReference type="Proteomes" id="UP000002217"/>
    </source>
</evidence>
<dbReference type="Pfam" id="PF19448">
    <property type="entry name" value="DUF5986"/>
    <property type="match status" value="1"/>
</dbReference>
<dbReference type="OrthoDB" id="1684629at2"/>
<gene>
    <name evidence="1" type="ordered locus">Dtox_2225</name>
</gene>
<protein>
    <submittedName>
        <fullName evidence="1">Uncharacterized protein</fullName>
    </submittedName>
</protein>